<evidence type="ECO:0000313" key="2">
    <source>
        <dbReference type="EMBL" id="HGC43705.1"/>
    </source>
</evidence>
<dbReference type="SUPFAM" id="SSF54427">
    <property type="entry name" value="NTF2-like"/>
    <property type="match status" value="1"/>
</dbReference>
<dbReference type="SUPFAM" id="SSF53474">
    <property type="entry name" value="alpha/beta-Hydrolases"/>
    <property type="match status" value="1"/>
</dbReference>
<dbReference type="Pfam" id="PF01738">
    <property type="entry name" value="DLH"/>
    <property type="match status" value="1"/>
</dbReference>
<dbReference type="InterPro" id="IPR032710">
    <property type="entry name" value="NTF2-like_dom_sf"/>
</dbReference>
<evidence type="ECO:0000259" key="1">
    <source>
        <dbReference type="Pfam" id="PF01738"/>
    </source>
</evidence>
<accession>A0A8J4HEU0</accession>
<dbReference type="PANTHER" id="PTHR46623:SF6">
    <property type="entry name" value="ALPHA_BETA-HYDROLASES SUPERFAMILY PROTEIN"/>
    <property type="match status" value="1"/>
</dbReference>
<dbReference type="Gene3D" id="3.40.50.1820">
    <property type="entry name" value="alpha/beta hydrolase"/>
    <property type="match status" value="1"/>
</dbReference>
<dbReference type="AlphaFoldDB" id="A0A8J4HEU0"/>
<dbReference type="InterPro" id="IPR002925">
    <property type="entry name" value="Dienelactn_hydro"/>
</dbReference>
<comment type="caution">
    <text evidence="2">The sequence shown here is derived from an EMBL/GenBank/DDBJ whole genome shotgun (WGS) entry which is preliminary data.</text>
</comment>
<organism evidence="2">
    <name type="scientific">Acidicaldus sp</name>
    <dbReference type="NCBI Taxonomy" id="1872105"/>
    <lineage>
        <taxon>Bacteria</taxon>
        <taxon>Pseudomonadati</taxon>
        <taxon>Pseudomonadota</taxon>
        <taxon>Alphaproteobacteria</taxon>
        <taxon>Acetobacterales</taxon>
        <taxon>Acetobacteraceae</taxon>
        <taxon>Acidicaldus</taxon>
    </lineage>
</organism>
<dbReference type="EMBL" id="DTQM01000207">
    <property type="protein sequence ID" value="HGC43705.1"/>
    <property type="molecule type" value="Genomic_DNA"/>
</dbReference>
<proteinExistence type="predicted"/>
<gene>
    <name evidence="2" type="ORF">ENY07_10865</name>
</gene>
<dbReference type="InterPro" id="IPR029058">
    <property type="entry name" value="AB_hydrolase_fold"/>
</dbReference>
<dbReference type="PANTHER" id="PTHR46623">
    <property type="entry name" value="CARBOXYMETHYLENEBUTENOLIDASE-RELATED"/>
    <property type="match status" value="1"/>
</dbReference>
<dbReference type="Gene3D" id="3.10.450.50">
    <property type="match status" value="1"/>
</dbReference>
<sequence>MTDYIDVPAEGGGFKAYRALPASGAGPVIVLLQEIFGINAHIREVADFYAAEGYVVLAPDLFHQFAPGIELGYDEAGLAKAFDYYGKFDIDKAMADITATVRLARTLPEARGEGGRKQVAALGFCLGGKLAYLAAAQSGVDAAVAYYGVGIEKSLDLADTITCPMALHFGGLDPFTPPEVIAAIRARFATRPEVEIYVYPEAGHAFNRWGGAHYHKPSALMAQTRSLALLRRVMGPHYDLSALWDKHCDYEFAVRDVDATMSTMIAEPYVNHIPTMTGGFGYADLHRFYKNHFVFSNPADTKLVPISRTIGVDRVVDEMLFCFTHDREIDWMLPGIPPTGKYVEVPLVAIVHFRGDKLYNEHIYWDQATVLVQIGVLDPAKVPAVAGRETAAKLLDPSLPSNTLMAKWAKSAP</sequence>
<name>A0A8J4HEU0_9PROT</name>
<feature type="domain" description="Dienelactone hydrolase" evidence="1">
    <location>
        <begin position="14"/>
        <end position="232"/>
    </location>
</feature>
<dbReference type="InterPro" id="IPR051049">
    <property type="entry name" value="Dienelactone_hydrolase-like"/>
</dbReference>
<dbReference type="GO" id="GO:0016787">
    <property type="term" value="F:hydrolase activity"/>
    <property type="evidence" value="ECO:0007669"/>
    <property type="project" value="UniProtKB-KW"/>
</dbReference>
<protein>
    <submittedName>
        <fullName evidence="2">Dienelactone hydrolase family protein</fullName>
    </submittedName>
</protein>
<reference evidence="2" key="1">
    <citation type="journal article" date="2020" name="mSystems">
        <title>Genome- and Community-Level Interaction Insights into Carbon Utilization and Element Cycling Functions of Hydrothermarchaeota in Hydrothermal Sediment.</title>
        <authorList>
            <person name="Zhou Z."/>
            <person name="Liu Y."/>
            <person name="Xu W."/>
            <person name="Pan J."/>
            <person name="Luo Z.H."/>
            <person name="Li M."/>
        </authorList>
    </citation>
    <scope>NUCLEOTIDE SEQUENCE</scope>
    <source>
        <strain evidence="2">SpSt-997</strain>
    </source>
</reference>
<keyword evidence="2" id="KW-0378">Hydrolase</keyword>